<name>A0A0R3VXI1_TAEAS</name>
<dbReference type="SUPFAM" id="SSF82185">
    <property type="entry name" value="Histone H3 K4-specific methyltransferase SET7/9 N-terminal domain"/>
    <property type="match status" value="3"/>
</dbReference>
<dbReference type="PANTHER" id="PTHR46511:SF1">
    <property type="entry name" value="MORN REPEAT-CONTAINING PROTEIN 3"/>
    <property type="match status" value="1"/>
</dbReference>
<comment type="function">
    <text evidence="5">Assembles a suppression complex (suppresome) by tethering SIRT1 and MDM2 to regulate composite modifications of p53/TP53. Confers both deacetylation-mediated functional inactivation, by SIRT1, and ubiquitination-dependent degradation, by MDM2, of p53/TP53, promoting a proliferative and cell survival behaviors. May play a role in the regulation of spermatogenesis.</text>
</comment>
<keyword evidence="2" id="KW-0677">Repeat</keyword>
<reference evidence="6" key="1">
    <citation type="submission" date="2017-02" db="UniProtKB">
        <authorList>
            <consortium name="WormBaseParasite"/>
        </authorList>
    </citation>
    <scope>IDENTIFICATION</scope>
</reference>
<keyword evidence="3" id="KW-0968">Cytoplasmic vesicle</keyword>
<evidence type="ECO:0000256" key="5">
    <source>
        <dbReference type="ARBA" id="ARBA00045851"/>
    </source>
</evidence>
<dbReference type="SMART" id="SM00698">
    <property type="entry name" value="MORN"/>
    <property type="match status" value="6"/>
</dbReference>
<evidence type="ECO:0000256" key="1">
    <source>
        <dbReference type="ARBA" id="ARBA00004218"/>
    </source>
</evidence>
<organism evidence="6">
    <name type="scientific">Taenia asiatica</name>
    <name type="common">Asian tapeworm</name>
    <dbReference type="NCBI Taxonomy" id="60517"/>
    <lineage>
        <taxon>Eukaryota</taxon>
        <taxon>Metazoa</taxon>
        <taxon>Spiralia</taxon>
        <taxon>Lophotrochozoa</taxon>
        <taxon>Platyhelminthes</taxon>
        <taxon>Cestoda</taxon>
        <taxon>Eucestoda</taxon>
        <taxon>Cyclophyllidea</taxon>
        <taxon>Taeniidae</taxon>
        <taxon>Taenia</taxon>
    </lineage>
</organism>
<dbReference type="STRING" id="60517.A0A0R3VXI1"/>
<dbReference type="InterPro" id="IPR052472">
    <property type="entry name" value="MORN3"/>
</dbReference>
<dbReference type="AlphaFoldDB" id="A0A0R3VXI1"/>
<dbReference type="PANTHER" id="PTHR46511">
    <property type="entry name" value="MORN REPEAT-CONTAINING PROTEIN 3"/>
    <property type="match status" value="1"/>
</dbReference>
<dbReference type="GO" id="GO:0001669">
    <property type="term" value="C:acrosomal vesicle"/>
    <property type="evidence" value="ECO:0007669"/>
    <property type="project" value="UniProtKB-SubCell"/>
</dbReference>
<accession>A0A0R3VXI1</accession>
<dbReference type="InterPro" id="IPR003409">
    <property type="entry name" value="MORN"/>
</dbReference>
<sequence length="248" mass="29143">LTLFYSQEILAKTRLNGVRKTIYSVNGDSYTGEWKDNKKHGRGIQKWKATQLVYEGYWENGKRCGPGILAVVGNGRHTKIYSGMWKDNKRHGYGENWYSCNEFYEGEWRENKRSGWGRYYYKDGAMYEGEWLHDKRWGNGMLRLRNALYLSVTSAIANENRYEGDWIDDMKNGKGKYIFHTTNQVMEGIWIDDVAKQTIITDLGPRLEATKTTYPIPDLEIQSVDAVWRNTAEENMRLLREKYPQDFK</sequence>
<evidence type="ECO:0000256" key="2">
    <source>
        <dbReference type="ARBA" id="ARBA00022737"/>
    </source>
</evidence>
<dbReference type="Gene3D" id="2.20.110.10">
    <property type="entry name" value="Histone H3 K4-specific methyltransferase SET7/9 N-terminal domain"/>
    <property type="match status" value="3"/>
</dbReference>
<evidence type="ECO:0000256" key="3">
    <source>
        <dbReference type="ARBA" id="ARBA00023329"/>
    </source>
</evidence>
<proteinExistence type="predicted"/>
<evidence type="ECO:0000313" key="6">
    <source>
        <dbReference type="WBParaSite" id="TASK_0000212501-mRNA-1"/>
    </source>
</evidence>
<dbReference type="WBParaSite" id="TASK_0000212501-mRNA-1">
    <property type="protein sequence ID" value="TASK_0000212501-mRNA-1"/>
    <property type="gene ID" value="TASK_0000212501"/>
</dbReference>
<dbReference type="Pfam" id="PF02493">
    <property type="entry name" value="MORN"/>
    <property type="match status" value="6"/>
</dbReference>
<comment type="subcellular location">
    <subcellularLocation>
        <location evidence="1">Cytoplasmic vesicle</location>
        <location evidence="1">Secretory vesicle</location>
        <location evidence="1">Acrosome</location>
    </subcellularLocation>
</comment>
<protein>
    <recommendedName>
        <fullName evidence="4">MORN repeat-containing protein 3</fullName>
    </recommendedName>
</protein>
<evidence type="ECO:0000256" key="4">
    <source>
        <dbReference type="ARBA" id="ARBA00039854"/>
    </source>
</evidence>